<dbReference type="Proteomes" id="UP000244571">
    <property type="component" value="Chromosome"/>
</dbReference>
<dbReference type="Gene3D" id="3.40.50.720">
    <property type="entry name" value="NAD(P)-binding Rossmann-like Domain"/>
    <property type="match status" value="1"/>
</dbReference>
<dbReference type="AlphaFoldDB" id="A0A2R4XGD9"/>
<dbReference type="InterPro" id="IPR011032">
    <property type="entry name" value="GroES-like_sf"/>
</dbReference>
<dbReference type="InterPro" id="IPR036291">
    <property type="entry name" value="NAD(P)-bd_dom_sf"/>
</dbReference>
<protein>
    <submittedName>
        <fullName evidence="2">NADPH:quinone reductase</fullName>
    </submittedName>
</protein>
<gene>
    <name evidence="2" type="ORF">DBV39_03190</name>
</gene>
<dbReference type="InterPro" id="IPR013149">
    <property type="entry name" value="ADH-like_C"/>
</dbReference>
<dbReference type="EMBL" id="CP028901">
    <property type="protein sequence ID" value="AWB32886.1"/>
    <property type="molecule type" value="Genomic_DNA"/>
</dbReference>
<dbReference type="Pfam" id="PF00107">
    <property type="entry name" value="ADH_zinc_N"/>
    <property type="match status" value="1"/>
</dbReference>
<accession>A0A2R4XGD9</accession>
<organism evidence="2 3">
    <name type="scientific">Orrella marina</name>
    <dbReference type="NCBI Taxonomy" id="2163011"/>
    <lineage>
        <taxon>Bacteria</taxon>
        <taxon>Pseudomonadati</taxon>
        <taxon>Pseudomonadota</taxon>
        <taxon>Betaproteobacteria</taxon>
        <taxon>Burkholderiales</taxon>
        <taxon>Alcaligenaceae</taxon>
        <taxon>Orrella</taxon>
    </lineage>
</organism>
<dbReference type="InterPro" id="IPR013154">
    <property type="entry name" value="ADH-like_N"/>
</dbReference>
<dbReference type="KEGG" id="boz:DBV39_03190"/>
<dbReference type="SUPFAM" id="SSF50129">
    <property type="entry name" value="GroES-like"/>
    <property type="match status" value="1"/>
</dbReference>
<keyword evidence="3" id="KW-1185">Reference proteome</keyword>
<proteinExistence type="predicted"/>
<evidence type="ECO:0000313" key="2">
    <source>
        <dbReference type="EMBL" id="AWB32886.1"/>
    </source>
</evidence>
<evidence type="ECO:0000313" key="3">
    <source>
        <dbReference type="Proteomes" id="UP000244571"/>
    </source>
</evidence>
<dbReference type="InterPro" id="IPR020843">
    <property type="entry name" value="ER"/>
</dbReference>
<reference evidence="2 3" key="1">
    <citation type="submission" date="2018-04" db="EMBL/GenBank/DDBJ databases">
        <title>Bordetella sp. HZ20 isolated from seawater.</title>
        <authorList>
            <person name="Sun C."/>
        </authorList>
    </citation>
    <scope>NUCLEOTIDE SEQUENCE [LARGE SCALE GENOMIC DNA]</scope>
    <source>
        <strain evidence="2 3">HZ20</strain>
    </source>
</reference>
<dbReference type="Pfam" id="PF08240">
    <property type="entry name" value="ADH_N"/>
    <property type="match status" value="1"/>
</dbReference>
<dbReference type="PANTHER" id="PTHR43677">
    <property type="entry name" value="SHORT-CHAIN DEHYDROGENASE/REDUCTASE"/>
    <property type="match status" value="1"/>
</dbReference>
<dbReference type="InterPro" id="IPR051397">
    <property type="entry name" value="Zn-ADH-like_protein"/>
</dbReference>
<name>A0A2R4XGD9_9BURK</name>
<dbReference type="OrthoDB" id="4190732at2"/>
<dbReference type="PANTHER" id="PTHR43677:SF4">
    <property type="entry name" value="QUINONE OXIDOREDUCTASE-LIKE PROTEIN 2"/>
    <property type="match status" value="1"/>
</dbReference>
<dbReference type="SUPFAM" id="SSF51735">
    <property type="entry name" value="NAD(P)-binding Rossmann-fold domains"/>
    <property type="match status" value="1"/>
</dbReference>
<feature type="domain" description="Enoyl reductase (ER)" evidence="1">
    <location>
        <begin position="10"/>
        <end position="331"/>
    </location>
</feature>
<evidence type="ECO:0000259" key="1">
    <source>
        <dbReference type="SMART" id="SM00829"/>
    </source>
</evidence>
<dbReference type="SMART" id="SM00829">
    <property type="entry name" value="PKS_ER"/>
    <property type="match status" value="1"/>
</dbReference>
<dbReference type="CDD" id="cd08241">
    <property type="entry name" value="QOR1"/>
    <property type="match status" value="1"/>
</dbReference>
<dbReference type="RefSeq" id="WP_108620327.1">
    <property type="nucleotide sequence ID" value="NZ_CP028901.1"/>
</dbReference>
<dbReference type="GO" id="GO:0016491">
    <property type="term" value="F:oxidoreductase activity"/>
    <property type="evidence" value="ECO:0007669"/>
    <property type="project" value="InterPro"/>
</dbReference>
<sequence length="338" mass="36215">MKAIVCERFGDPREVAQVKEIDPPPSPDSGQVSIRVDAASVSHATELLIRGSYQSSPPLPFSPGTEVYGEIVACAADVTAFKPGDKVLAMTRWGGYAQQINLPTHTVYRVLDGLGMREALPLPLSYGTAYTALVWKARMTPADTVLILGAGSGVGLAAVEIASALGATVIAVASSQDKRKVAQDHGAHYAFAPDDELVSNIKACSGSGGASIIFDPVGAELMETAFKAAAQGAQILSIGFAAGRPPRLPQNIMLVKNLTLHGFFYGQYIGWTPRDERLRYETPMREMMRTLQQMALRGKIRPEIVKTYPMEGLCQALDDLGSRRITGKVALELKGDTP</sequence>
<dbReference type="Gene3D" id="3.90.180.10">
    <property type="entry name" value="Medium-chain alcohol dehydrogenases, catalytic domain"/>
    <property type="match status" value="1"/>
</dbReference>